<dbReference type="Pfam" id="PF07715">
    <property type="entry name" value="Plug"/>
    <property type="match status" value="1"/>
</dbReference>
<organism evidence="15 16">
    <name type="scientific">Parvicella tangerina</name>
    <dbReference type="NCBI Taxonomy" id="2829795"/>
    <lineage>
        <taxon>Bacteria</taxon>
        <taxon>Pseudomonadati</taxon>
        <taxon>Bacteroidota</taxon>
        <taxon>Flavobacteriia</taxon>
        <taxon>Flavobacteriales</taxon>
        <taxon>Parvicellaceae</taxon>
        <taxon>Parvicella</taxon>
    </lineage>
</organism>
<dbReference type="PANTHER" id="PTHR30069">
    <property type="entry name" value="TONB-DEPENDENT OUTER MEMBRANE RECEPTOR"/>
    <property type="match status" value="1"/>
</dbReference>
<dbReference type="SUPFAM" id="SSF56935">
    <property type="entry name" value="Porins"/>
    <property type="match status" value="1"/>
</dbReference>
<evidence type="ECO:0000256" key="12">
    <source>
        <dbReference type="SAM" id="SignalP"/>
    </source>
</evidence>
<dbReference type="KEGG" id="ptan:CRYO30217_01379"/>
<keyword evidence="4 10" id="KW-0812">Transmembrane</keyword>
<keyword evidence="16" id="KW-1185">Reference proteome</keyword>
<dbReference type="RefSeq" id="WP_258541580.1">
    <property type="nucleotide sequence ID" value="NZ_OU015584.1"/>
</dbReference>
<evidence type="ECO:0000313" key="15">
    <source>
        <dbReference type="EMBL" id="CAG5080569.1"/>
    </source>
</evidence>
<evidence type="ECO:0000259" key="13">
    <source>
        <dbReference type="Pfam" id="PF00593"/>
    </source>
</evidence>
<dbReference type="Gene3D" id="2.40.170.20">
    <property type="entry name" value="TonB-dependent receptor, beta-barrel domain"/>
    <property type="match status" value="1"/>
</dbReference>
<evidence type="ECO:0000313" key="16">
    <source>
        <dbReference type="Proteomes" id="UP000683507"/>
    </source>
</evidence>
<accession>A0A916JNA7</accession>
<feature type="domain" description="TonB-dependent receptor-like beta-barrel" evidence="13">
    <location>
        <begin position="338"/>
        <end position="773"/>
    </location>
</feature>
<reference evidence="15" key="1">
    <citation type="submission" date="2021-04" db="EMBL/GenBank/DDBJ databases">
        <authorList>
            <person name="Rodrigo-Torres L."/>
            <person name="Arahal R. D."/>
            <person name="Lucena T."/>
        </authorList>
    </citation>
    <scope>NUCLEOTIDE SEQUENCE</scope>
    <source>
        <strain evidence="15">AS29M-1</strain>
    </source>
</reference>
<dbReference type="InterPro" id="IPR012910">
    <property type="entry name" value="Plug_dom"/>
</dbReference>
<keyword evidence="3 10" id="KW-1134">Transmembrane beta strand</keyword>
<dbReference type="EMBL" id="OU015584">
    <property type="protein sequence ID" value="CAG5080569.1"/>
    <property type="molecule type" value="Genomic_DNA"/>
</dbReference>
<dbReference type="InterPro" id="IPR036942">
    <property type="entry name" value="Beta-barrel_TonB_sf"/>
</dbReference>
<keyword evidence="9 10" id="KW-0998">Cell outer membrane</keyword>
<evidence type="ECO:0000256" key="5">
    <source>
        <dbReference type="ARBA" id="ARBA00022729"/>
    </source>
</evidence>
<dbReference type="AlphaFoldDB" id="A0A916JNA7"/>
<keyword evidence="2 10" id="KW-0813">Transport</keyword>
<dbReference type="PANTHER" id="PTHR30069:SF29">
    <property type="entry name" value="HEMOGLOBIN AND HEMOGLOBIN-HAPTOGLOBIN-BINDING PROTEIN 1-RELATED"/>
    <property type="match status" value="1"/>
</dbReference>
<dbReference type="InterPro" id="IPR000531">
    <property type="entry name" value="Beta-barrel_TonB"/>
</dbReference>
<keyword evidence="8" id="KW-0675">Receptor</keyword>
<keyword evidence="7 10" id="KW-0472">Membrane</keyword>
<dbReference type="GO" id="GO:0009279">
    <property type="term" value="C:cell outer membrane"/>
    <property type="evidence" value="ECO:0007669"/>
    <property type="project" value="UniProtKB-SubCell"/>
</dbReference>
<proteinExistence type="inferred from homology"/>
<feature type="signal peptide" evidence="12">
    <location>
        <begin position="1"/>
        <end position="20"/>
    </location>
</feature>
<evidence type="ECO:0000256" key="8">
    <source>
        <dbReference type="ARBA" id="ARBA00023170"/>
    </source>
</evidence>
<evidence type="ECO:0000256" key="9">
    <source>
        <dbReference type="ARBA" id="ARBA00023237"/>
    </source>
</evidence>
<keyword evidence="5 12" id="KW-0732">Signal</keyword>
<keyword evidence="6 11" id="KW-0798">TonB box</keyword>
<evidence type="ECO:0000256" key="11">
    <source>
        <dbReference type="RuleBase" id="RU003357"/>
    </source>
</evidence>
<evidence type="ECO:0000256" key="1">
    <source>
        <dbReference type="ARBA" id="ARBA00004571"/>
    </source>
</evidence>
<dbReference type="Gene3D" id="2.170.130.10">
    <property type="entry name" value="TonB-dependent receptor, plug domain"/>
    <property type="match status" value="1"/>
</dbReference>
<dbReference type="Pfam" id="PF00593">
    <property type="entry name" value="TonB_dep_Rec_b-barrel"/>
    <property type="match status" value="1"/>
</dbReference>
<evidence type="ECO:0000256" key="2">
    <source>
        <dbReference type="ARBA" id="ARBA00022448"/>
    </source>
</evidence>
<evidence type="ECO:0000256" key="4">
    <source>
        <dbReference type="ARBA" id="ARBA00022692"/>
    </source>
</evidence>
<dbReference type="GO" id="GO:0044718">
    <property type="term" value="P:siderophore transmembrane transport"/>
    <property type="evidence" value="ECO:0007669"/>
    <property type="project" value="TreeGrafter"/>
</dbReference>
<feature type="chain" id="PRO_5037724779" evidence="12">
    <location>
        <begin position="21"/>
        <end position="800"/>
    </location>
</feature>
<evidence type="ECO:0000256" key="6">
    <source>
        <dbReference type="ARBA" id="ARBA00023077"/>
    </source>
</evidence>
<feature type="domain" description="TonB-dependent receptor plug" evidence="14">
    <location>
        <begin position="114"/>
        <end position="220"/>
    </location>
</feature>
<comment type="similarity">
    <text evidence="10 11">Belongs to the TonB-dependent receptor family.</text>
</comment>
<dbReference type="Proteomes" id="UP000683507">
    <property type="component" value="Chromosome"/>
</dbReference>
<evidence type="ECO:0000256" key="3">
    <source>
        <dbReference type="ARBA" id="ARBA00022452"/>
    </source>
</evidence>
<comment type="subcellular location">
    <subcellularLocation>
        <location evidence="1 10">Cell outer membrane</location>
        <topology evidence="1 10">Multi-pass membrane protein</topology>
    </subcellularLocation>
</comment>
<name>A0A916JNA7_9FLAO</name>
<dbReference type="InterPro" id="IPR039426">
    <property type="entry name" value="TonB-dep_rcpt-like"/>
</dbReference>
<dbReference type="InterPro" id="IPR037066">
    <property type="entry name" value="Plug_dom_sf"/>
</dbReference>
<evidence type="ECO:0000256" key="7">
    <source>
        <dbReference type="ARBA" id="ARBA00023136"/>
    </source>
</evidence>
<dbReference type="GO" id="GO:0015344">
    <property type="term" value="F:siderophore uptake transmembrane transporter activity"/>
    <property type="evidence" value="ECO:0007669"/>
    <property type="project" value="TreeGrafter"/>
</dbReference>
<protein>
    <submittedName>
        <fullName evidence="15">Vitamin B12 transporter BtuB</fullName>
    </submittedName>
</protein>
<evidence type="ECO:0000259" key="14">
    <source>
        <dbReference type="Pfam" id="PF07715"/>
    </source>
</evidence>
<dbReference type="PROSITE" id="PS52016">
    <property type="entry name" value="TONB_DEPENDENT_REC_3"/>
    <property type="match status" value="1"/>
</dbReference>
<gene>
    <name evidence="15" type="primary">btuB_7</name>
    <name evidence="15" type="ORF">CRYO30217_01379</name>
</gene>
<sequence length="800" mass="89465">MKLSISGFALLLLFCSASFAQQITVVDMITEEPISDVHISGSTQHYLKTNEDGIVDISSLSKEDSISFRHVGYHTMSLTPKMIKKMNYRVEMTITSLPLGELVVATNRWKVQSETSPQKVSTIKPAEVKLQNPQTAADLLAISGKVYIQKSQQGGGSPMIRGFATNRLLYSIDGVRMNTAIFRGGNIQNVISLDPYSIKNTEVIFGPGSVIYGSDAIGGVMSFTTLEPLLSTNDSLLVKGSLAGRYSTANQEQSKHIDISLGWKKIGFATSISHVNYGDLVMGSNGPDDYIKPFNVERINDSDVVSINENENLQTPSGYDQLNIMQKIKFRPSDKLEFDYGFHYSTTSDYGRYDRHLRMRNGLPRYGDWYYGPQKWMMNHLEVKLSTPTKLFDDVKLNLAYQNFEESRHSRSLNKDTREDRYEKVDAASANLDFIKSIDSTHTITYGLEYVNNNVNSIGEDYNIIEEIASPGPARYPNAVWQSYAAFITDKITLSKKLDLSIGVRYNHFSMDADFDTTFYPFPFTKASFNNGALTGSAGVVLKVGKNSILTSNVSTAFRSPNVDDMGKVFDSEPGAVVIPNPNLEAEYAYNGDLGFASVLGRRFKIDGAFYYTYLQNALVRRDYTLNGEDSILYDGVMSKVQAIQNAAYAHVFGVQFGFTYHFGESFYLGGDLNYQRGVDVTEDGQESPSRHAAPMFGNLKAGYRYKHWNVQVYGLYNAAVRSEDMPPSEQGKTEIYALDENGNTYSPEWYTLNLKASYQYRFIHVSAGVENILDKRYKPYSSGIAAPGRNFVISLRLSL</sequence>
<evidence type="ECO:0000256" key="10">
    <source>
        <dbReference type="PROSITE-ProRule" id="PRU01360"/>
    </source>
</evidence>